<proteinExistence type="inferred from homology"/>
<evidence type="ECO:0000259" key="15">
    <source>
        <dbReference type="SMART" id="SM00965"/>
    </source>
</evidence>
<name>A0A1C3JUB0_9GAMM</name>
<keyword evidence="5" id="KW-0410">Iron transport</keyword>
<keyword evidence="5" id="KW-0406">Ion transport</keyword>
<dbReference type="GO" id="GO:0038023">
    <property type="term" value="F:signaling receptor activity"/>
    <property type="evidence" value="ECO:0007669"/>
    <property type="project" value="InterPro"/>
</dbReference>
<dbReference type="Gene3D" id="3.55.50.30">
    <property type="match status" value="1"/>
</dbReference>
<reference evidence="17 18" key="2">
    <citation type="submission" date="2016-06" db="EMBL/GenBank/DDBJ databases">
        <authorList>
            <person name="Rodrigo-Torres L."/>
            <person name="Arahal D.R."/>
        </authorList>
    </citation>
    <scope>NUCLEOTIDE SEQUENCE [LARGE SCALE GENOMIC DNA]</scope>
    <source>
        <strain evidence="17 18">CECT 5116</strain>
    </source>
</reference>
<keyword evidence="14" id="KW-0732">Signal</keyword>
<evidence type="ECO:0000256" key="6">
    <source>
        <dbReference type="ARBA" id="ARBA00022692"/>
    </source>
</evidence>
<evidence type="ECO:0000256" key="4">
    <source>
        <dbReference type="ARBA" id="ARBA00022452"/>
    </source>
</evidence>
<evidence type="ECO:0000256" key="13">
    <source>
        <dbReference type="RuleBase" id="RU003357"/>
    </source>
</evidence>
<dbReference type="PROSITE" id="PS52016">
    <property type="entry name" value="TONB_DEPENDENT_REC_3"/>
    <property type="match status" value="1"/>
</dbReference>
<evidence type="ECO:0000256" key="9">
    <source>
        <dbReference type="ARBA" id="ARBA00023136"/>
    </source>
</evidence>
<dbReference type="Gene3D" id="2.170.130.10">
    <property type="entry name" value="TonB-dependent receptor, plug domain"/>
    <property type="match status" value="1"/>
</dbReference>
<evidence type="ECO:0000313" key="17">
    <source>
        <dbReference type="EMBL" id="SBT21631.1"/>
    </source>
</evidence>
<dbReference type="InterPro" id="IPR012910">
    <property type="entry name" value="Plug_dom"/>
</dbReference>
<accession>A0A1C3JUB0</accession>
<gene>
    <name evidence="16" type="primary">fecA_3</name>
    <name evidence="16" type="ORF">MGA5115_02823</name>
    <name evidence="17" type="ORF">MGA5116_02227</name>
</gene>
<evidence type="ECO:0000313" key="18">
    <source>
        <dbReference type="Proteomes" id="UP000092840"/>
    </source>
</evidence>
<dbReference type="EMBL" id="FLRB01000013">
    <property type="protein sequence ID" value="SBT21631.1"/>
    <property type="molecule type" value="Genomic_DNA"/>
</dbReference>
<dbReference type="NCBIfam" id="TIGR01783">
    <property type="entry name" value="TonB-siderophor"/>
    <property type="match status" value="1"/>
</dbReference>
<evidence type="ECO:0000256" key="11">
    <source>
        <dbReference type="ARBA" id="ARBA00023237"/>
    </source>
</evidence>
<keyword evidence="9 12" id="KW-0472">Membrane</keyword>
<comment type="similarity">
    <text evidence="2 12 13">Belongs to the TonB-dependent receptor family.</text>
</comment>
<organism evidence="16 19">
    <name type="scientific">Marinomonas gallaica</name>
    <dbReference type="NCBI Taxonomy" id="1806667"/>
    <lineage>
        <taxon>Bacteria</taxon>
        <taxon>Pseudomonadati</taxon>
        <taxon>Pseudomonadota</taxon>
        <taxon>Gammaproteobacteria</taxon>
        <taxon>Oceanospirillales</taxon>
        <taxon>Oceanospirillaceae</taxon>
        <taxon>Marinomonas</taxon>
    </lineage>
</organism>
<feature type="domain" description="Secretin/TonB short N-terminal" evidence="15">
    <location>
        <begin position="75"/>
        <end position="126"/>
    </location>
</feature>
<keyword evidence="3 12" id="KW-0813">Transport</keyword>
<feature type="chain" id="PRO_5008677068" evidence="14">
    <location>
        <begin position="42"/>
        <end position="806"/>
    </location>
</feature>
<keyword evidence="11 12" id="KW-0998">Cell outer membrane</keyword>
<dbReference type="Gene3D" id="2.40.170.20">
    <property type="entry name" value="TonB-dependent receptor, beta-barrel domain"/>
    <property type="match status" value="1"/>
</dbReference>
<dbReference type="AlphaFoldDB" id="A0A1C3JUB0"/>
<sequence>MPVPKLNTFNKANRQRYCTKKTVTGLMLTMLTASYISTTHAQDSRLSELQQMQTWNIRAQPLQQSITSLAEQAELHILLQPDQLMGIQGNAVFGSMSARKALTTLLRNSGLTYNISDEQILTLIPTESEQDSNTLNALTITGNWLSNTSDRTLQTFPGSRNRLTKEEIEKSGASSLTEAFRKIPGVQVRVPAESYGANHALSVGVRGLQSRFSEKSTILLDGMPLSFAPYGQPHLSIAPIALGNLESIDVIKGGSSVRYGPQNVGGIINFVTPSISDELESRIKLKSEMAIDDGEQNALNQINASVNGKINDDTGLAIFYSGSHGDGFRENSDESIDDLLIKGEAWLSDSEVIDTHIRYYDGTTSIPGGLNTEQYAENPWQSRYNYNRFKGDRTEGRIRYTNYINDNQEFEVQAFAANTLRIYGLQFNPDSRQRYDEWAREYDVIGIEPRFSQLFSIGQTDHELSVGYRFIKEEADINRVRWNNFAAGAGPQSVSGTLRQVDDAGTTAHAAFIDDQINVGKWQITPGVRFENVEVFRHSKIRKNNPNDFRNEKNFTEILPSVSASYLASPYTTLFSNFNTSFGTLQHLQLSDNTNNNLKPEIARTFELGGRYNKDALRAEATLFNINFDNQLQYDDSLQYHVNRGETHHYGVELGAAYDFTELGLSVYGNLAYTEAKFQDGTLEGNDLPYYSNVVSNLGLEYQTGRWVWNLDNYFQSSQYADNENTNNLTVDNSTYYRGKLPSFSIWNTRLSYLLSNNEKTNTVTVGFKNLFNNDYYTLSGANQPYGAGINAGAPMTAYVELDMTF</sequence>
<dbReference type="GO" id="GO:0015343">
    <property type="term" value="F:siderophore-iron transmembrane transporter activity"/>
    <property type="evidence" value="ECO:0007669"/>
    <property type="project" value="InterPro"/>
</dbReference>
<evidence type="ECO:0000256" key="10">
    <source>
        <dbReference type="ARBA" id="ARBA00023170"/>
    </source>
</evidence>
<dbReference type="PANTHER" id="PTHR30442:SF0">
    <property type="entry name" value="FE(3+) DICITRATE TRANSPORT PROTEIN FECA"/>
    <property type="match status" value="1"/>
</dbReference>
<dbReference type="SUPFAM" id="SSF56935">
    <property type="entry name" value="Porins"/>
    <property type="match status" value="1"/>
</dbReference>
<keyword evidence="6 12" id="KW-0812">Transmembrane</keyword>
<dbReference type="CDD" id="cd01347">
    <property type="entry name" value="ligand_gated_channel"/>
    <property type="match status" value="1"/>
</dbReference>
<keyword evidence="8 13" id="KW-0798">TonB box</keyword>
<dbReference type="OrthoDB" id="9760494at2"/>
<protein>
    <submittedName>
        <fullName evidence="16">Fe(3+) dicitrate transport protein FecA</fullName>
    </submittedName>
</protein>
<dbReference type="InterPro" id="IPR039426">
    <property type="entry name" value="TonB-dep_rcpt-like"/>
</dbReference>
<dbReference type="InterPro" id="IPR000531">
    <property type="entry name" value="Beta-barrel_TonB"/>
</dbReference>
<dbReference type="InterPro" id="IPR036942">
    <property type="entry name" value="Beta-barrel_TonB_sf"/>
</dbReference>
<dbReference type="InterPro" id="IPR010105">
    <property type="entry name" value="TonB_sidphr_rcpt"/>
</dbReference>
<evidence type="ECO:0000313" key="19">
    <source>
        <dbReference type="Proteomes" id="UP000092871"/>
    </source>
</evidence>
<evidence type="ECO:0000256" key="1">
    <source>
        <dbReference type="ARBA" id="ARBA00004571"/>
    </source>
</evidence>
<dbReference type="GO" id="GO:0015891">
    <property type="term" value="P:siderophore transport"/>
    <property type="evidence" value="ECO:0007669"/>
    <property type="project" value="InterPro"/>
</dbReference>
<dbReference type="Pfam" id="PF07715">
    <property type="entry name" value="Plug"/>
    <property type="match status" value="1"/>
</dbReference>
<keyword evidence="4 12" id="KW-1134">Transmembrane beta strand</keyword>
<dbReference type="RefSeq" id="WP_067037641.1">
    <property type="nucleotide sequence ID" value="NZ_FLRA01000023.1"/>
</dbReference>
<reference evidence="16 19" key="1">
    <citation type="submission" date="2016-06" db="EMBL/GenBank/DDBJ databases">
        <authorList>
            <person name="Kjaerup R.B."/>
            <person name="Dalgaard T.S."/>
            <person name="Juul-Madsen H.R."/>
        </authorList>
    </citation>
    <scope>NUCLEOTIDE SEQUENCE [LARGE SCALE GENOMIC DNA]</scope>
    <source>
        <strain evidence="16 19">CECT 5115</strain>
    </source>
</reference>
<dbReference type="InterPro" id="IPR037066">
    <property type="entry name" value="Plug_dom_sf"/>
</dbReference>
<evidence type="ECO:0000313" key="16">
    <source>
        <dbReference type="EMBL" id="SBT18676.1"/>
    </source>
</evidence>
<evidence type="ECO:0000256" key="14">
    <source>
        <dbReference type="SAM" id="SignalP"/>
    </source>
</evidence>
<dbReference type="PANTHER" id="PTHR30442">
    <property type="entry name" value="IRON III DICITRATE TRANSPORT PROTEIN FECA"/>
    <property type="match status" value="1"/>
</dbReference>
<keyword evidence="18" id="KW-1185">Reference proteome</keyword>
<evidence type="ECO:0000256" key="12">
    <source>
        <dbReference type="PROSITE-ProRule" id="PRU01360"/>
    </source>
</evidence>
<evidence type="ECO:0000256" key="2">
    <source>
        <dbReference type="ARBA" id="ARBA00009810"/>
    </source>
</evidence>
<evidence type="ECO:0000256" key="3">
    <source>
        <dbReference type="ARBA" id="ARBA00022448"/>
    </source>
</evidence>
<dbReference type="EMBL" id="FLRA01000023">
    <property type="protein sequence ID" value="SBT18676.1"/>
    <property type="molecule type" value="Genomic_DNA"/>
</dbReference>
<dbReference type="GO" id="GO:0009279">
    <property type="term" value="C:cell outer membrane"/>
    <property type="evidence" value="ECO:0007669"/>
    <property type="project" value="UniProtKB-SubCell"/>
</dbReference>
<feature type="signal peptide" evidence="14">
    <location>
        <begin position="1"/>
        <end position="41"/>
    </location>
</feature>
<dbReference type="SMART" id="SM00965">
    <property type="entry name" value="STN"/>
    <property type="match status" value="1"/>
</dbReference>
<evidence type="ECO:0000256" key="8">
    <source>
        <dbReference type="ARBA" id="ARBA00023077"/>
    </source>
</evidence>
<dbReference type="InterPro" id="IPR011662">
    <property type="entry name" value="Secretin/TonB_short_N"/>
</dbReference>
<keyword evidence="7" id="KW-0408">Iron</keyword>
<comment type="subcellular location">
    <subcellularLocation>
        <location evidence="1 12">Cell outer membrane</location>
        <topology evidence="1 12">Multi-pass membrane protein</topology>
    </subcellularLocation>
</comment>
<dbReference type="Pfam" id="PF00593">
    <property type="entry name" value="TonB_dep_Rec_b-barrel"/>
    <property type="match status" value="1"/>
</dbReference>
<dbReference type="Proteomes" id="UP000092840">
    <property type="component" value="Unassembled WGS sequence"/>
</dbReference>
<dbReference type="Proteomes" id="UP000092871">
    <property type="component" value="Unassembled WGS sequence"/>
</dbReference>
<evidence type="ECO:0000256" key="7">
    <source>
        <dbReference type="ARBA" id="ARBA00023004"/>
    </source>
</evidence>
<keyword evidence="10" id="KW-0675">Receptor</keyword>
<evidence type="ECO:0000256" key="5">
    <source>
        <dbReference type="ARBA" id="ARBA00022496"/>
    </source>
</evidence>